<proteinExistence type="predicted"/>
<dbReference type="Pfam" id="PF00557">
    <property type="entry name" value="Peptidase_M24"/>
    <property type="match status" value="1"/>
</dbReference>
<dbReference type="PANTHER" id="PTHR46112">
    <property type="entry name" value="AMINOPEPTIDASE"/>
    <property type="match status" value="1"/>
</dbReference>
<name>A0ABX2RAM4_9THEO</name>
<comment type="caution">
    <text evidence="3">The sequence shown here is derived from an EMBL/GenBank/DDBJ whole genome shotgun (WGS) entry which is preliminary data.</text>
</comment>
<dbReference type="InterPro" id="IPR036005">
    <property type="entry name" value="Creatinase/aminopeptidase-like"/>
</dbReference>
<dbReference type="SUPFAM" id="SSF53092">
    <property type="entry name" value="Creatinase/prolidase N-terminal domain"/>
    <property type="match status" value="1"/>
</dbReference>
<dbReference type="InterPro" id="IPR029149">
    <property type="entry name" value="Creatin/AminoP/Spt16_N"/>
</dbReference>
<keyword evidence="3" id="KW-0031">Aminopeptidase</keyword>
<evidence type="ECO:0000259" key="1">
    <source>
        <dbReference type="Pfam" id="PF00557"/>
    </source>
</evidence>
<dbReference type="RefSeq" id="WP_028052670.1">
    <property type="nucleotide sequence ID" value="NZ_ATYG01000026.1"/>
</dbReference>
<accession>A0ABX2RAM4</accession>
<evidence type="ECO:0000313" key="3">
    <source>
        <dbReference type="EMBL" id="NYE58095.1"/>
    </source>
</evidence>
<keyword evidence="3" id="KW-0378">Hydrolase</keyword>
<dbReference type="GO" id="GO:0004177">
    <property type="term" value="F:aminopeptidase activity"/>
    <property type="evidence" value="ECO:0007669"/>
    <property type="project" value="UniProtKB-KW"/>
</dbReference>
<dbReference type="Pfam" id="PF01321">
    <property type="entry name" value="Creatinase_N"/>
    <property type="match status" value="1"/>
</dbReference>
<keyword evidence="4" id="KW-1185">Reference proteome</keyword>
<organism evidence="3 4">
    <name type="scientific">Carboxydothermus ferrireducens DSM 11255</name>
    <dbReference type="NCBI Taxonomy" id="1119529"/>
    <lineage>
        <taxon>Bacteria</taxon>
        <taxon>Bacillati</taxon>
        <taxon>Bacillota</taxon>
        <taxon>Clostridia</taxon>
        <taxon>Thermoanaerobacterales</taxon>
        <taxon>Thermoanaerobacteraceae</taxon>
        <taxon>Carboxydothermus</taxon>
    </lineage>
</organism>
<feature type="domain" description="Peptidase M24" evidence="1">
    <location>
        <begin position="146"/>
        <end position="350"/>
    </location>
</feature>
<dbReference type="Gene3D" id="3.40.350.10">
    <property type="entry name" value="Creatinase/prolidase N-terminal domain"/>
    <property type="match status" value="1"/>
</dbReference>
<dbReference type="SUPFAM" id="SSF55920">
    <property type="entry name" value="Creatinase/aminopeptidase"/>
    <property type="match status" value="1"/>
</dbReference>
<feature type="domain" description="Creatinase N-terminal" evidence="2">
    <location>
        <begin position="8"/>
        <end position="139"/>
    </location>
</feature>
<dbReference type="InterPro" id="IPR050659">
    <property type="entry name" value="Peptidase_M24B"/>
</dbReference>
<dbReference type="InterPro" id="IPR000587">
    <property type="entry name" value="Creatinase_N"/>
</dbReference>
<dbReference type="PANTHER" id="PTHR46112:SF2">
    <property type="entry name" value="XAA-PRO AMINOPEPTIDASE P-RELATED"/>
    <property type="match status" value="1"/>
</dbReference>
<dbReference type="Proteomes" id="UP000604066">
    <property type="component" value="Unassembled WGS sequence"/>
</dbReference>
<evidence type="ECO:0000259" key="2">
    <source>
        <dbReference type="Pfam" id="PF01321"/>
    </source>
</evidence>
<evidence type="ECO:0000313" key="4">
    <source>
        <dbReference type="Proteomes" id="UP000604066"/>
    </source>
</evidence>
<dbReference type="InterPro" id="IPR000994">
    <property type="entry name" value="Pept_M24"/>
</dbReference>
<dbReference type="Gene3D" id="3.90.230.10">
    <property type="entry name" value="Creatinase/methionine aminopeptidase superfamily"/>
    <property type="match status" value="1"/>
</dbReference>
<reference evidence="3 4" key="1">
    <citation type="submission" date="2020-07" db="EMBL/GenBank/DDBJ databases">
        <title>Genomic Encyclopedia of Type Strains, Phase III (KMG-III): the genomes of soil and plant-associated and newly described type strains.</title>
        <authorList>
            <person name="Whitman W."/>
        </authorList>
    </citation>
    <scope>NUCLEOTIDE SEQUENCE [LARGE SCALE GENOMIC DNA]</scope>
    <source>
        <strain evidence="3 4">DSM 11255</strain>
    </source>
</reference>
<sequence>MAAKFIYRIKKVQRLMTERKIDILVVVKRENIIYLNGLTQIENMAVLIPVEGEPCIIANWLDADYIEEESGLKTFSYFKPRENLGDKIAKRINAYGFRNVIIGLEKYFISNMVFETIKKALPEAKFIDASDLFYKVRAIKEPSEVEKIKQAAVMVCKGMETALNLIRPGVSMLELSKEVEYALLKSSSNRIPFRIQIVSGERGLLNYATSSCKYIKEGNIVLVFLEAIYEGYFAKICRTVAIGKIPLEQELLFENLLEAQEKAIAALRPGAKAWEVDFTARRIFKKLGLENQFMDIIGYGFGLRPIEYFPIIGRKYHDLIEAGMVIELFSPKIYVKDRGGPRITDLIYVGEDENEILTVFPRKLFRI</sequence>
<gene>
    <name evidence="3" type="ORF">HDG70_001846</name>
</gene>
<protein>
    <submittedName>
        <fullName evidence="3">Xaa-Pro aminopeptidase</fullName>
    </submittedName>
</protein>
<keyword evidence="3" id="KW-0645">Protease</keyword>
<dbReference type="EMBL" id="JACCBS010000003">
    <property type="protein sequence ID" value="NYE58095.1"/>
    <property type="molecule type" value="Genomic_DNA"/>
</dbReference>